<evidence type="ECO:0000313" key="2">
    <source>
        <dbReference type="WBParaSite" id="PSU_v2.g14843.t1"/>
    </source>
</evidence>
<dbReference type="AlphaFoldDB" id="A0A914Y7W7"/>
<organism evidence="1 2">
    <name type="scientific">Panagrolaimus superbus</name>
    <dbReference type="NCBI Taxonomy" id="310955"/>
    <lineage>
        <taxon>Eukaryota</taxon>
        <taxon>Metazoa</taxon>
        <taxon>Ecdysozoa</taxon>
        <taxon>Nematoda</taxon>
        <taxon>Chromadorea</taxon>
        <taxon>Rhabditida</taxon>
        <taxon>Tylenchina</taxon>
        <taxon>Panagrolaimomorpha</taxon>
        <taxon>Panagrolaimoidea</taxon>
        <taxon>Panagrolaimidae</taxon>
        <taxon>Panagrolaimus</taxon>
    </lineage>
</organism>
<accession>A0A914Y7W7</accession>
<evidence type="ECO:0000313" key="1">
    <source>
        <dbReference type="Proteomes" id="UP000887577"/>
    </source>
</evidence>
<proteinExistence type="predicted"/>
<dbReference type="WBParaSite" id="PSU_v2.g14843.t1">
    <property type="protein sequence ID" value="PSU_v2.g14843.t1"/>
    <property type="gene ID" value="PSU_v2.g14843"/>
</dbReference>
<name>A0A914Y7W7_9BILA</name>
<reference evidence="2" key="1">
    <citation type="submission" date="2022-11" db="UniProtKB">
        <authorList>
            <consortium name="WormBaseParasite"/>
        </authorList>
    </citation>
    <scope>IDENTIFICATION</scope>
</reference>
<dbReference type="Proteomes" id="UP000887577">
    <property type="component" value="Unplaced"/>
</dbReference>
<sequence length="156" mass="17855">MHVNVDNAVMPFYRCKIDATRFVTLINDGIDTPIHANTGRRFQRETTVENLARLAMYIDDNFEANPAKNAFLPSSRMTKCTAAGEALNIPQNIRRKKNFTKLFKAMGAETHFVSGNSLTKCNICTEYSFKLRKTSLPDEEKAKLRVEWEAHKVKIR</sequence>
<protein>
    <submittedName>
        <fullName evidence="2">Transposase</fullName>
    </submittedName>
</protein>
<keyword evidence="1" id="KW-1185">Reference proteome</keyword>